<organism evidence="1 2">
    <name type="scientific">Rattus norvegicus</name>
    <name type="common">Rat</name>
    <dbReference type="NCBI Taxonomy" id="10116"/>
    <lineage>
        <taxon>Eukaryota</taxon>
        <taxon>Metazoa</taxon>
        <taxon>Chordata</taxon>
        <taxon>Craniata</taxon>
        <taxon>Vertebrata</taxon>
        <taxon>Euteleostomi</taxon>
        <taxon>Mammalia</taxon>
        <taxon>Eutheria</taxon>
        <taxon>Euarchontoglires</taxon>
        <taxon>Glires</taxon>
        <taxon>Rodentia</taxon>
        <taxon>Myomorpha</taxon>
        <taxon>Muroidea</taxon>
        <taxon>Muridae</taxon>
        <taxon>Murinae</taxon>
        <taxon>Rattus</taxon>
    </lineage>
</organism>
<sequence length="50" mass="5793">MVNDYFNLSGFLSVNSKSIRNMAEITILRLGSRAGIWVVLWGRRFEFVLD</sequence>
<dbReference type="Proteomes" id="UP000234681">
    <property type="component" value="Chromosome 1"/>
</dbReference>
<proteinExistence type="predicted"/>
<name>A6JCJ9_RAT</name>
<dbReference type="EMBL" id="CH473980">
    <property type="protein sequence ID" value="EDM08726.1"/>
    <property type="molecule type" value="Genomic_DNA"/>
</dbReference>
<dbReference type="AlphaFoldDB" id="A6JCJ9"/>
<accession>A6JCJ9</accession>
<evidence type="ECO:0000313" key="1">
    <source>
        <dbReference type="EMBL" id="EDM08726.1"/>
    </source>
</evidence>
<reference evidence="2" key="1">
    <citation type="submission" date="2005-09" db="EMBL/GenBank/DDBJ databases">
        <authorList>
            <person name="Mural R.J."/>
            <person name="Li P.W."/>
            <person name="Adams M.D."/>
            <person name="Amanatides P.G."/>
            <person name="Baden-Tillson H."/>
            <person name="Barnstead M."/>
            <person name="Chin S.H."/>
            <person name="Dew I."/>
            <person name="Evans C.A."/>
            <person name="Ferriera S."/>
            <person name="Flanigan M."/>
            <person name="Fosler C."/>
            <person name="Glodek A."/>
            <person name="Gu Z."/>
            <person name="Holt R.A."/>
            <person name="Jennings D."/>
            <person name="Kraft C.L."/>
            <person name="Lu F."/>
            <person name="Nguyen T."/>
            <person name="Nusskern D.R."/>
            <person name="Pfannkoch C.M."/>
            <person name="Sitter C."/>
            <person name="Sutton G.G."/>
            <person name="Venter J.C."/>
            <person name="Wang Z."/>
            <person name="Woodage T."/>
            <person name="Zheng X.H."/>
            <person name="Zhong F."/>
        </authorList>
    </citation>
    <scope>NUCLEOTIDE SEQUENCE [LARGE SCALE GENOMIC DNA]</scope>
    <source>
        <strain>BN</strain>
        <strain evidence="2">Sprague-Dawley</strain>
    </source>
</reference>
<gene>
    <name evidence="1" type="ORF">rCG_24706</name>
</gene>
<protein>
    <submittedName>
        <fullName evidence="1">RCG24706</fullName>
    </submittedName>
</protein>
<evidence type="ECO:0000313" key="2">
    <source>
        <dbReference type="Proteomes" id="UP000234681"/>
    </source>
</evidence>